<dbReference type="GO" id="GO:0003964">
    <property type="term" value="F:RNA-directed DNA polymerase activity"/>
    <property type="evidence" value="ECO:0007669"/>
    <property type="project" value="UniProtKB-KW"/>
</dbReference>
<reference evidence="3" key="1">
    <citation type="submission" date="2016-11" db="EMBL/GenBank/DDBJ databases">
        <authorList>
            <person name="Varghese N."/>
            <person name="Submissions S."/>
        </authorList>
    </citation>
    <scope>NUCLEOTIDE SEQUENCE [LARGE SCALE GENOMIC DNA]</scope>
    <source>
        <strain evidence="3">DSM 15518</strain>
    </source>
</reference>
<accession>A0A1M6Q242</accession>
<gene>
    <name evidence="2" type="ORF">SAMN02744037_01722</name>
</gene>
<protein>
    <submittedName>
        <fullName evidence="2">Retron-type reverse transcriptase</fullName>
    </submittedName>
</protein>
<dbReference type="SUPFAM" id="SSF56672">
    <property type="entry name" value="DNA/RNA polymerases"/>
    <property type="match status" value="1"/>
</dbReference>
<dbReference type="AlphaFoldDB" id="A0A1M6Q242"/>
<dbReference type="EMBL" id="FRAE01000037">
    <property type="protein sequence ID" value="SHK14295.1"/>
    <property type="molecule type" value="Genomic_DNA"/>
</dbReference>
<feature type="domain" description="Reverse transcriptase" evidence="1">
    <location>
        <begin position="1"/>
        <end position="291"/>
    </location>
</feature>
<name>A0A1M6Q242_9FIRM</name>
<dbReference type="STRING" id="1123349.SAMN02744037_01722"/>
<keyword evidence="2" id="KW-0808">Transferase</keyword>
<dbReference type="PANTHER" id="PTHR34047">
    <property type="entry name" value="NUCLEAR INTRON MATURASE 1, MITOCHONDRIAL-RELATED"/>
    <property type="match status" value="1"/>
</dbReference>
<dbReference type="InterPro" id="IPR000477">
    <property type="entry name" value="RT_dom"/>
</dbReference>
<dbReference type="InterPro" id="IPR043502">
    <property type="entry name" value="DNA/RNA_pol_sf"/>
</dbReference>
<dbReference type="PROSITE" id="PS50878">
    <property type="entry name" value="RT_POL"/>
    <property type="match status" value="1"/>
</dbReference>
<organism evidence="2 3">
    <name type="scientific">Tepidibacter formicigenes DSM 15518</name>
    <dbReference type="NCBI Taxonomy" id="1123349"/>
    <lineage>
        <taxon>Bacteria</taxon>
        <taxon>Bacillati</taxon>
        <taxon>Bacillota</taxon>
        <taxon>Clostridia</taxon>
        <taxon>Peptostreptococcales</taxon>
        <taxon>Peptostreptococcaceae</taxon>
        <taxon>Tepidibacter</taxon>
    </lineage>
</organism>
<dbReference type="CDD" id="cd01651">
    <property type="entry name" value="RT_G2_intron"/>
    <property type="match status" value="1"/>
</dbReference>
<keyword evidence="2" id="KW-0695">RNA-directed DNA polymerase</keyword>
<keyword evidence="2" id="KW-0548">Nucleotidyltransferase</keyword>
<dbReference type="InterPro" id="IPR051083">
    <property type="entry name" value="GrpII_Intron_Splice-Mob/Def"/>
</dbReference>
<keyword evidence="3" id="KW-1185">Reference proteome</keyword>
<dbReference type="Proteomes" id="UP000242497">
    <property type="component" value="Unassembled WGS sequence"/>
</dbReference>
<evidence type="ECO:0000259" key="1">
    <source>
        <dbReference type="PROSITE" id="PS50878"/>
    </source>
</evidence>
<dbReference type="Pfam" id="PF00078">
    <property type="entry name" value="RVT_1"/>
    <property type="match status" value="1"/>
</dbReference>
<evidence type="ECO:0000313" key="2">
    <source>
        <dbReference type="EMBL" id="SHK14295.1"/>
    </source>
</evidence>
<sequence length="362" mass="43244">MKTIKNLYPKIYDFENLYQAWEQAQKGKRFREEVLAFANDLEANLIDIQNHLIYGTYRVGKYRPFYVYEPKKRLIMALPFRDRVVQWAIYRQLFPLLDKQFIFDSYACRKGKGTHAAADRLQYWLRQTDRKPERYYYLKLDISKYFYRVDHAVLIEILKRKIKDKQLIELLCTIINCEEMKFGLPAGVNPDMCPEDERLSEVGMPIGNLTSQMFANLYLNELDNYAKHGLRLHYYIRYMDDVIILHPDKKYLAEVKNEIETFLNEKLNLQLNNKTAIRPCSMGIDFVGFRIWATHRKLKKKTAKKIKTRVKYLVKAKESGEVTQETFERSIASYKGILQHCNSYGFRQKLNEMFRKNRGEQR</sequence>
<dbReference type="RefSeq" id="WP_072889097.1">
    <property type="nucleotide sequence ID" value="NZ_FRAE01000037.1"/>
</dbReference>
<dbReference type="OrthoDB" id="9788687at2"/>
<dbReference type="PANTHER" id="PTHR34047:SF8">
    <property type="entry name" value="PROTEIN YKFC"/>
    <property type="match status" value="1"/>
</dbReference>
<evidence type="ECO:0000313" key="3">
    <source>
        <dbReference type="Proteomes" id="UP000242497"/>
    </source>
</evidence>
<proteinExistence type="predicted"/>